<name>A0A371PAS1_9ACTN</name>
<evidence type="ECO:0000256" key="9">
    <source>
        <dbReference type="PIRSR" id="PIRSR605493-1"/>
    </source>
</evidence>
<organism evidence="12 13">
    <name type="scientific">Aeromicrobium endophyticum</name>
    <dbReference type="NCBI Taxonomy" id="2292704"/>
    <lineage>
        <taxon>Bacteria</taxon>
        <taxon>Bacillati</taxon>
        <taxon>Actinomycetota</taxon>
        <taxon>Actinomycetes</taxon>
        <taxon>Propionibacteriales</taxon>
        <taxon>Nocardioidaceae</taxon>
        <taxon>Aeromicrobium</taxon>
    </lineage>
</organism>
<dbReference type="GO" id="GO:0051252">
    <property type="term" value="P:regulation of RNA metabolic process"/>
    <property type="evidence" value="ECO:0007669"/>
    <property type="project" value="InterPro"/>
</dbReference>
<comment type="cofactor">
    <cofactor evidence="9">
        <name>Mg(2+)</name>
        <dbReference type="ChEBI" id="CHEBI:18420"/>
    </cofactor>
</comment>
<evidence type="ECO:0000256" key="11">
    <source>
        <dbReference type="SAM" id="MobiDB-lite"/>
    </source>
</evidence>
<dbReference type="Pfam" id="PF03737">
    <property type="entry name" value="RraA-like"/>
    <property type="match status" value="1"/>
</dbReference>
<dbReference type="GO" id="GO:0008948">
    <property type="term" value="F:oxaloacetate decarboxylase activity"/>
    <property type="evidence" value="ECO:0007669"/>
    <property type="project" value="UniProtKB-EC"/>
</dbReference>
<gene>
    <name evidence="12" type="ORF">DX116_03225</name>
</gene>
<comment type="similarity">
    <text evidence="3 10">Belongs to the class II aldolase/RraA-like family.</text>
</comment>
<keyword evidence="9" id="KW-0460">Magnesium</keyword>
<dbReference type="GO" id="GO:0046872">
    <property type="term" value="F:metal ion binding"/>
    <property type="evidence" value="ECO:0007669"/>
    <property type="project" value="UniProtKB-KW"/>
</dbReference>
<reference evidence="12 13" key="1">
    <citation type="submission" date="2018-08" db="EMBL/GenBank/DDBJ databases">
        <title>Aeromicrobium sp. M2KJ-4, whole genome shotgun sequence.</title>
        <authorList>
            <person name="Tuo L."/>
        </authorList>
    </citation>
    <scope>NUCLEOTIDE SEQUENCE [LARGE SCALE GENOMIC DNA]</scope>
    <source>
        <strain evidence="12 13">M2KJ-4</strain>
    </source>
</reference>
<evidence type="ECO:0000256" key="5">
    <source>
        <dbReference type="ARBA" id="ARBA00022723"/>
    </source>
</evidence>
<dbReference type="InterPro" id="IPR005493">
    <property type="entry name" value="RraA/RraA-like"/>
</dbReference>
<dbReference type="NCBIfam" id="NF009134">
    <property type="entry name" value="PRK12487.1"/>
    <property type="match status" value="1"/>
</dbReference>
<keyword evidence="13" id="KW-1185">Reference proteome</keyword>
<dbReference type="PANTHER" id="PTHR33254">
    <property type="entry name" value="4-HYDROXY-4-METHYL-2-OXOGLUTARATE ALDOLASE 3-RELATED"/>
    <property type="match status" value="1"/>
</dbReference>
<sequence>MSQRYWRDGAAAGRYGGRHPSRGHRVFTTPDLCDDHPDEVRVLAPVLRTYGGREAFCGRAVTVRCHEDNSRVKDLVGTPGEGRVIVVDGGGSTRKALLGDMLAQTASDNGWSGLVVFGAVRDVEILRTIDLGVQALAAIPLKTEKLGVGDVGVTVTIADVTVEPGDWVYADANGVVVSSEALHGDA</sequence>
<dbReference type="EC" id="4.1.3.17" evidence="10"/>
<keyword evidence="6 10" id="KW-0456">Lyase</keyword>
<evidence type="ECO:0000256" key="8">
    <source>
        <dbReference type="ARBA" id="ARBA00047973"/>
    </source>
</evidence>
<comment type="cofactor">
    <cofactor evidence="2 10">
        <name>a divalent metal cation</name>
        <dbReference type="ChEBI" id="CHEBI:60240"/>
    </cofactor>
</comment>
<dbReference type="CDD" id="cd16841">
    <property type="entry name" value="RraA_family"/>
    <property type="match status" value="1"/>
</dbReference>
<dbReference type="Gene3D" id="3.50.30.40">
    <property type="entry name" value="Ribonuclease E inhibitor RraA/RraA-like"/>
    <property type="match status" value="1"/>
</dbReference>
<evidence type="ECO:0000256" key="4">
    <source>
        <dbReference type="ARBA" id="ARBA00011233"/>
    </source>
</evidence>
<comment type="subunit">
    <text evidence="4 10">Homotrimer.</text>
</comment>
<dbReference type="GO" id="GO:0008428">
    <property type="term" value="F:ribonuclease inhibitor activity"/>
    <property type="evidence" value="ECO:0007669"/>
    <property type="project" value="InterPro"/>
</dbReference>
<evidence type="ECO:0000256" key="1">
    <source>
        <dbReference type="ARBA" id="ARBA00001342"/>
    </source>
</evidence>
<evidence type="ECO:0000313" key="13">
    <source>
        <dbReference type="Proteomes" id="UP000265581"/>
    </source>
</evidence>
<dbReference type="SUPFAM" id="SSF89562">
    <property type="entry name" value="RraA-like"/>
    <property type="match status" value="1"/>
</dbReference>
<feature type="binding site" evidence="9">
    <location>
        <begin position="99"/>
        <end position="102"/>
    </location>
    <ligand>
        <name>substrate</name>
    </ligand>
</feature>
<protein>
    <recommendedName>
        <fullName evidence="10">4-hydroxy-4-methyl-2-oxoglutarate aldolase</fullName>
        <shortName evidence="10">HMG aldolase</shortName>
        <ecNumber evidence="10">4.1.1.112</ecNumber>
        <ecNumber evidence="10">4.1.3.17</ecNumber>
    </recommendedName>
    <alternativeName>
        <fullName evidence="10">Oxaloacetate decarboxylase</fullName>
    </alternativeName>
</protein>
<accession>A0A371PAS1</accession>
<proteinExistence type="inferred from homology"/>
<feature type="binding site" evidence="9">
    <location>
        <position position="121"/>
    </location>
    <ligand>
        <name>substrate</name>
    </ligand>
</feature>
<comment type="function">
    <text evidence="7 10">Catalyzes the aldol cleavage of 4-hydroxy-4-methyl-2-oxoglutarate (HMG) into 2 molecules of pyruvate. Also contains a secondary oxaloacetate (OAA) decarboxylase activity due to the common pyruvate enolate transition state formed following C-C bond cleavage in the retro-aldol and decarboxylation reactions.</text>
</comment>
<dbReference type="NCBIfam" id="TIGR01935">
    <property type="entry name" value="NOT-MenG"/>
    <property type="match status" value="1"/>
</dbReference>
<dbReference type="PANTHER" id="PTHR33254:SF4">
    <property type="entry name" value="4-HYDROXY-4-METHYL-2-OXOGLUTARATE ALDOLASE 3-RELATED"/>
    <property type="match status" value="1"/>
</dbReference>
<dbReference type="EMBL" id="QUBR01000001">
    <property type="protein sequence ID" value="REK72636.1"/>
    <property type="molecule type" value="Genomic_DNA"/>
</dbReference>
<feature type="binding site" evidence="9">
    <location>
        <position position="122"/>
    </location>
    <ligand>
        <name>Mg(2+)</name>
        <dbReference type="ChEBI" id="CHEBI:18420"/>
    </ligand>
</feature>
<dbReference type="NCBIfam" id="NF006875">
    <property type="entry name" value="PRK09372.1"/>
    <property type="match status" value="1"/>
</dbReference>
<feature type="region of interest" description="Disordered" evidence="11">
    <location>
        <begin position="1"/>
        <end position="23"/>
    </location>
</feature>
<evidence type="ECO:0000256" key="3">
    <source>
        <dbReference type="ARBA" id="ARBA00008621"/>
    </source>
</evidence>
<dbReference type="OrthoDB" id="943692at2"/>
<dbReference type="Proteomes" id="UP000265581">
    <property type="component" value="Unassembled WGS sequence"/>
</dbReference>
<evidence type="ECO:0000313" key="12">
    <source>
        <dbReference type="EMBL" id="REK72636.1"/>
    </source>
</evidence>
<evidence type="ECO:0000256" key="2">
    <source>
        <dbReference type="ARBA" id="ARBA00001968"/>
    </source>
</evidence>
<dbReference type="GO" id="GO:0047443">
    <property type="term" value="F:4-hydroxy-4-methyl-2-oxoglutarate aldolase activity"/>
    <property type="evidence" value="ECO:0007669"/>
    <property type="project" value="UniProtKB-EC"/>
</dbReference>
<comment type="catalytic activity">
    <reaction evidence="8 10">
        <text>oxaloacetate + H(+) = pyruvate + CO2</text>
        <dbReference type="Rhea" id="RHEA:15641"/>
        <dbReference type="ChEBI" id="CHEBI:15361"/>
        <dbReference type="ChEBI" id="CHEBI:15378"/>
        <dbReference type="ChEBI" id="CHEBI:16452"/>
        <dbReference type="ChEBI" id="CHEBI:16526"/>
        <dbReference type="EC" id="4.1.1.112"/>
    </reaction>
</comment>
<dbReference type="EC" id="4.1.1.112" evidence="10"/>
<keyword evidence="5 9" id="KW-0479">Metal-binding</keyword>
<evidence type="ECO:0000256" key="7">
    <source>
        <dbReference type="ARBA" id="ARBA00025046"/>
    </source>
</evidence>
<dbReference type="AlphaFoldDB" id="A0A371PAS1"/>
<evidence type="ECO:0000256" key="10">
    <source>
        <dbReference type="RuleBase" id="RU004338"/>
    </source>
</evidence>
<dbReference type="InterPro" id="IPR010203">
    <property type="entry name" value="RraA"/>
</dbReference>
<comment type="caution">
    <text evidence="12">The sequence shown here is derived from an EMBL/GenBank/DDBJ whole genome shotgun (WGS) entry which is preliminary data.</text>
</comment>
<dbReference type="InterPro" id="IPR036704">
    <property type="entry name" value="RraA/RraA-like_sf"/>
</dbReference>
<comment type="catalytic activity">
    <reaction evidence="1 10">
        <text>4-hydroxy-4-methyl-2-oxoglutarate = 2 pyruvate</text>
        <dbReference type="Rhea" id="RHEA:22748"/>
        <dbReference type="ChEBI" id="CHEBI:15361"/>
        <dbReference type="ChEBI" id="CHEBI:58276"/>
        <dbReference type="EC" id="4.1.3.17"/>
    </reaction>
</comment>
<evidence type="ECO:0000256" key="6">
    <source>
        <dbReference type="ARBA" id="ARBA00023239"/>
    </source>
</evidence>